<feature type="chain" id="PRO_5043089848" description="S-protein homolog" evidence="6">
    <location>
        <begin position="25"/>
        <end position="130"/>
    </location>
</feature>
<sequence>MPPFHQKVILLCVLILLSGHNVLGTHENIINCLEGNLDLIVHCKSKDDNLGAHLLHYGETFGWKFQPKVVFGHTVFFCGFTWNGKLHWFDVYDGDYLKDDCDECIWKIFKSGPCRKEDDGQSTCFLWNKQ</sequence>
<dbReference type="Proteomes" id="UP001157006">
    <property type="component" value="Chromosome 1S"/>
</dbReference>
<proteinExistence type="inferred from homology"/>
<dbReference type="PANTHER" id="PTHR31232">
    <property type="match status" value="1"/>
</dbReference>
<evidence type="ECO:0000313" key="8">
    <source>
        <dbReference type="Proteomes" id="UP001157006"/>
    </source>
</evidence>
<comment type="similarity">
    <text evidence="2 6">Belongs to the plant self-incompatibility (S1) protein family.</text>
</comment>
<evidence type="ECO:0000256" key="6">
    <source>
        <dbReference type="RuleBase" id="RU367044"/>
    </source>
</evidence>
<evidence type="ECO:0000256" key="4">
    <source>
        <dbReference type="ARBA" id="ARBA00022525"/>
    </source>
</evidence>
<evidence type="ECO:0000256" key="5">
    <source>
        <dbReference type="ARBA" id="ARBA00022729"/>
    </source>
</evidence>
<keyword evidence="8" id="KW-1185">Reference proteome</keyword>
<keyword evidence="4 6" id="KW-0964">Secreted</keyword>
<organism evidence="7 8">
    <name type="scientific">Vicia faba</name>
    <name type="common">Broad bean</name>
    <name type="synonym">Faba vulgaris</name>
    <dbReference type="NCBI Taxonomy" id="3906"/>
    <lineage>
        <taxon>Eukaryota</taxon>
        <taxon>Viridiplantae</taxon>
        <taxon>Streptophyta</taxon>
        <taxon>Embryophyta</taxon>
        <taxon>Tracheophyta</taxon>
        <taxon>Spermatophyta</taxon>
        <taxon>Magnoliopsida</taxon>
        <taxon>eudicotyledons</taxon>
        <taxon>Gunneridae</taxon>
        <taxon>Pentapetalae</taxon>
        <taxon>rosids</taxon>
        <taxon>fabids</taxon>
        <taxon>Fabales</taxon>
        <taxon>Fabaceae</taxon>
        <taxon>Papilionoideae</taxon>
        <taxon>50 kb inversion clade</taxon>
        <taxon>NPAAA clade</taxon>
        <taxon>Hologalegina</taxon>
        <taxon>IRL clade</taxon>
        <taxon>Fabeae</taxon>
        <taxon>Vicia</taxon>
    </lineage>
</organism>
<comment type="subcellular location">
    <subcellularLocation>
        <location evidence="1 6">Secreted</location>
    </subcellularLocation>
</comment>
<keyword evidence="3 6" id="KW-0713">Self-incompatibility</keyword>
<evidence type="ECO:0000313" key="7">
    <source>
        <dbReference type="EMBL" id="CAI8594942.1"/>
    </source>
</evidence>
<evidence type="ECO:0000256" key="2">
    <source>
        <dbReference type="ARBA" id="ARBA00005581"/>
    </source>
</evidence>
<dbReference type="AlphaFoldDB" id="A0AAV0ZDP6"/>
<reference evidence="7 8" key="1">
    <citation type="submission" date="2023-01" db="EMBL/GenBank/DDBJ databases">
        <authorList>
            <person name="Kreplak J."/>
        </authorList>
    </citation>
    <scope>NUCLEOTIDE SEQUENCE [LARGE SCALE GENOMIC DNA]</scope>
</reference>
<gene>
    <name evidence="7" type="ORF">VFH_I166880</name>
</gene>
<accession>A0AAV0ZDP6</accession>
<dbReference type="EMBL" id="OX451735">
    <property type="protein sequence ID" value="CAI8594942.1"/>
    <property type="molecule type" value="Genomic_DNA"/>
</dbReference>
<dbReference type="GO" id="GO:0060320">
    <property type="term" value="P:rejection of self pollen"/>
    <property type="evidence" value="ECO:0007669"/>
    <property type="project" value="UniProtKB-KW"/>
</dbReference>
<name>A0AAV0ZDP6_VICFA</name>
<evidence type="ECO:0000256" key="3">
    <source>
        <dbReference type="ARBA" id="ARBA00022471"/>
    </source>
</evidence>
<dbReference type="InterPro" id="IPR010264">
    <property type="entry name" value="Self-incomp_S1"/>
</dbReference>
<evidence type="ECO:0000256" key="1">
    <source>
        <dbReference type="ARBA" id="ARBA00004613"/>
    </source>
</evidence>
<feature type="signal peptide" evidence="6">
    <location>
        <begin position="1"/>
        <end position="24"/>
    </location>
</feature>
<dbReference type="GO" id="GO:0005576">
    <property type="term" value="C:extracellular region"/>
    <property type="evidence" value="ECO:0007669"/>
    <property type="project" value="UniProtKB-SubCell"/>
</dbReference>
<protein>
    <recommendedName>
        <fullName evidence="6">S-protein homolog</fullName>
    </recommendedName>
</protein>
<keyword evidence="5 6" id="KW-0732">Signal</keyword>
<dbReference type="PANTHER" id="PTHR31232:SF43">
    <property type="entry name" value="S-PROTEIN HOMOLOG 29-RELATED"/>
    <property type="match status" value="1"/>
</dbReference>
<dbReference type="Pfam" id="PF05938">
    <property type="entry name" value="Self-incomp_S1"/>
    <property type="match status" value="1"/>
</dbReference>